<name>A0A382AVM9_9ZZZZ</name>
<evidence type="ECO:0000313" key="1">
    <source>
        <dbReference type="EMBL" id="SVB05585.1"/>
    </source>
</evidence>
<dbReference type="Pfam" id="PF02635">
    <property type="entry name" value="DsrE"/>
    <property type="match status" value="1"/>
</dbReference>
<protein>
    <submittedName>
        <fullName evidence="1">Uncharacterized protein</fullName>
    </submittedName>
</protein>
<gene>
    <name evidence="1" type="ORF">METZ01_LOCUS158439</name>
</gene>
<dbReference type="EMBL" id="UINC01027039">
    <property type="protein sequence ID" value="SVB05585.1"/>
    <property type="molecule type" value="Genomic_DNA"/>
</dbReference>
<reference evidence="1" key="1">
    <citation type="submission" date="2018-05" db="EMBL/GenBank/DDBJ databases">
        <authorList>
            <person name="Lanie J.A."/>
            <person name="Ng W.-L."/>
            <person name="Kazmierczak K.M."/>
            <person name="Andrzejewski T.M."/>
            <person name="Davidsen T.M."/>
            <person name="Wayne K.J."/>
            <person name="Tettelin H."/>
            <person name="Glass J.I."/>
            <person name="Rusch D."/>
            <person name="Podicherti R."/>
            <person name="Tsui H.-C.T."/>
            <person name="Winkler M.E."/>
        </authorList>
    </citation>
    <scope>NUCLEOTIDE SEQUENCE</scope>
</reference>
<dbReference type="InterPro" id="IPR003787">
    <property type="entry name" value="Sulphur_relay_DsrE/F-like"/>
</dbReference>
<dbReference type="InterPro" id="IPR027396">
    <property type="entry name" value="DsrEFH-like"/>
</dbReference>
<dbReference type="AlphaFoldDB" id="A0A382AVM9"/>
<sequence>MAQAARKLGILISVAPSHPNFHHGLQLATAALEAQDEVYLYCLDEAVRGVEDERLQTLKAHGLRLFACAFAAQRRKLPHSGNALYGGLTMLNDIMTSTDRFVSFN</sequence>
<proteinExistence type="predicted"/>
<organism evidence="1">
    <name type="scientific">marine metagenome</name>
    <dbReference type="NCBI Taxonomy" id="408172"/>
    <lineage>
        <taxon>unclassified sequences</taxon>
        <taxon>metagenomes</taxon>
        <taxon>ecological metagenomes</taxon>
    </lineage>
</organism>
<accession>A0A382AVM9</accession>
<dbReference type="Gene3D" id="3.40.1260.10">
    <property type="entry name" value="DsrEFH-like"/>
    <property type="match status" value="1"/>
</dbReference>
<dbReference type="SUPFAM" id="SSF75169">
    <property type="entry name" value="DsrEFH-like"/>
    <property type="match status" value="1"/>
</dbReference>